<keyword evidence="3 4" id="KW-0443">Lipid metabolism</keyword>
<dbReference type="PANTHER" id="PTHR14226">
    <property type="entry name" value="NEUROPATHY TARGET ESTERASE/SWISS CHEESE D.MELANOGASTER"/>
    <property type="match status" value="1"/>
</dbReference>
<feature type="short sequence motif" description="GXGXXG" evidence="4">
    <location>
        <begin position="20"/>
        <end position="25"/>
    </location>
</feature>
<reference evidence="6 7" key="1">
    <citation type="submission" date="2018-03" db="EMBL/GenBank/DDBJ databases">
        <title>Genome sequencing of Phreatobacter sp.</title>
        <authorList>
            <person name="Kim S.-J."/>
            <person name="Heo J."/>
            <person name="Kwon S.-W."/>
        </authorList>
    </citation>
    <scope>NUCLEOTIDE SEQUENCE [LARGE SCALE GENOMIC DNA]</scope>
    <source>
        <strain evidence="6 7">S-12</strain>
    </source>
</reference>
<dbReference type="PANTHER" id="PTHR14226:SF29">
    <property type="entry name" value="NEUROPATHY TARGET ESTERASE SWS"/>
    <property type="match status" value="1"/>
</dbReference>
<dbReference type="InterPro" id="IPR050301">
    <property type="entry name" value="NTE"/>
</dbReference>
<dbReference type="Gene3D" id="3.40.1090.10">
    <property type="entry name" value="Cytosolic phospholipase A2 catalytic domain"/>
    <property type="match status" value="2"/>
</dbReference>
<dbReference type="Proteomes" id="UP000237889">
    <property type="component" value="Chromosome"/>
</dbReference>
<dbReference type="PROSITE" id="PS51635">
    <property type="entry name" value="PNPLA"/>
    <property type="match status" value="1"/>
</dbReference>
<dbReference type="EMBL" id="CP027668">
    <property type="protein sequence ID" value="AVO43635.1"/>
    <property type="molecule type" value="Genomic_DNA"/>
</dbReference>
<evidence type="ECO:0000256" key="2">
    <source>
        <dbReference type="ARBA" id="ARBA00022963"/>
    </source>
</evidence>
<evidence type="ECO:0000259" key="5">
    <source>
        <dbReference type="PROSITE" id="PS51635"/>
    </source>
</evidence>
<feature type="domain" description="PNPLA" evidence="5">
    <location>
        <begin position="16"/>
        <end position="191"/>
    </location>
</feature>
<keyword evidence="1 4" id="KW-0378">Hydrolase</keyword>
<evidence type="ECO:0000256" key="1">
    <source>
        <dbReference type="ARBA" id="ARBA00022801"/>
    </source>
</evidence>
<dbReference type="SUPFAM" id="SSF52151">
    <property type="entry name" value="FabD/lysophospholipase-like"/>
    <property type="match status" value="1"/>
</dbReference>
<dbReference type="GO" id="GO:0016787">
    <property type="term" value="F:hydrolase activity"/>
    <property type="evidence" value="ECO:0007669"/>
    <property type="project" value="UniProtKB-UniRule"/>
</dbReference>
<dbReference type="GO" id="GO:0016042">
    <property type="term" value="P:lipid catabolic process"/>
    <property type="evidence" value="ECO:0007669"/>
    <property type="project" value="UniProtKB-UniRule"/>
</dbReference>
<dbReference type="InterPro" id="IPR002641">
    <property type="entry name" value="PNPLA_dom"/>
</dbReference>
<evidence type="ECO:0000313" key="6">
    <source>
        <dbReference type="EMBL" id="AVO43635.1"/>
    </source>
</evidence>
<evidence type="ECO:0000256" key="3">
    <source>
        <dbReference type="ARBA" id="ARBA00023098"/>
    </source>
</evidence>
<feature type="active site" description="Nucleophile" evidence="4">
    <location>
        <position position="49"/>
    </location>
</feature>
<dbReference type="KEGG" id="phr:C6569_00235"/>
<feature type="short sequence motif" description="DGA/G" evidence="4">
    <location>
        <begin position="178"/>
        <end position="180"/>
    </location>
</feature>
<gene>
    <name evidence="6" type="ORF">C6569_00235</name>
</gene>
<evidence type="ECO:0000313" key="7">
    <source>
        <dbReference type="Proteomes" id="UP000237889"/>
    </source>
</evidence>
<dbReference type="OrthoDB" id="5290098at2"/>
<accession>A0A2S0N679</accession>
<keyword evidence="7" id="KW-1185">Reference proteome</keyword>
<dbReference type="Pfam" id="PF01734">
    <property type="entry name" value="Patatin"/>
    <property type="match status" value="1"/>
</dbReference>
<dbReference type="AlphaFoldDB" id="A0A2S0N679"/>
<evidence type="ECO:0000256" key="4">
    <source>
        <dbReference type="PROSITE-ProRule" id="PRU01161"/>
    </source>
</evidence>
<organism evidence="6 7">
    <name type="scientific">Phreatobacter cathodiphilus</name>
    <dbReference type="NCBI Taxonomy" id="1868589"/>
    <lineage>
        <taxon>Bacteria</taxon>
        <taxon>Pseudomonadati</taxon>
        <taxon>Pseudomonadota</taxon>
        <taxon>Alphaproteobacteria</taxon>
        <taxon>Hyphomicrobiales</taxon>
        <taxon>Phreatobacteraceae</taxon>
        <taxon>Phreatobacter</taxon>
    </lineage>
</organism>
<feature type="short sequence motif" description="GXSXG" evidence="4">
    <location>
        <begin position="47"/>
        <end position="51"/>
    </location>
</feature>
<dbReference type="RefSeq" id="WP_106746965.1">
    <property type="nucleotide sequence ID" value="NZ_CP027668.1"/>
</dbReference>
<feature type="active site" description="Proton acceptor" evidence="4">
    <location>
        <position position="178"/>
    </location>
</feature>
<sequence length="296" mass="31349">MNPTDIAPAPSPDLALVLGGGGAKGLAHIVVIEALDDLGIRPRQVAGTSIGAIVGACYCAGMSGADMRDYALGVLRMKPDVLRALFAARVGRFSDILRGGLTNPVLVDAEKLLAAFLPPVIPATFEELEIPLTVVATDFYARTDIAFSDGLLVPAVAASMAIPGVIRPVRHRGHVLVDGGTINPVPVDRVSAAVTLAVDVLNGSGAEREIDDVIPEPWDAMFGSVTLMMQVLSTARLAEHRPTIHLRPPVDRFRVLDFLRAREILTACEPVKDEVKRRVTLALEAIPAEIAGRPGT</sequence>
<dbReference type="InterPro" id="IPR016035">
    <property type="entry name" value="Acyl_Trfase/lysoPLipase"/>
</dbReference>
<proteinExistence type="predicted"/>
<name>A0A2S0N679_9HYPH</name>
<keyword evidence="2 4" id="KW-0442">Lipid degradation</keyword>
<protein>
    <submittedName>
        <fullName evidence="6">Patatin</fullName>
    </submittedName>
</protein>